<name>A0A8A1LQK8_AJEC8</name>
<dbReference type="AlphaFoldDB" id="A0A8A1LQK8"/>
<dbReference type="EMBL" id="CP069106">
    <property type="protein sequence ID" value="QSS56081.1"/>
    <property type="molecule type" value="Genomic_DNA"/>
</dbReference>
<organism evidence="1 2">
    <name type="scientific">Ajellomyces capsulatus (strain H88)</name>
    <name type="common">Darling's disease fungus</name>
    <name type="synonym">Histoplasma capsulatum</name>
    <dbReference type="NCBI Taxonomy" id="544711"/>
    <lineage>
        <taxon>Eukaryota</taxon>
        <taxon>Fungi</taxon>
        <taxon>Dikarya</taxon>
        <taxon>Ascomycota</taxon>
        <taxon>Pezizomycotina</taxon>
        <taxon>Eurotiomycetes</taxon>
        <taxon>Eurotiomycetidae</taxon>
        <taxon>Onygenales</taxon>
        <taxon>Ajellomycetaceae</taxon>
        <taxon>Histoplasma</taxon>
    </lineage>
</organism>
<evidence type="ECO:0000313" key="2">
    <source>
        <dbReference type="Proteomes" id="UP000663419"/>
    </source>
</evidence>
<evidence type="ECO:0000313" key="1">
    <source>
        <dbReference type="EMBL" id="QSS56081.1"/>
    </source>
</evidence>
<dbReference type="VEuPathDB" id="FungiDB:I7I53_04182"/>
<proteinExistence type="predicted"/>
<reference evidence="1" key="1">
    <citation type="submission" date="2021-01" db="EMBL/GenBank/DDBJ databases">
        <title>Chromosome-level genome assembly of a human fungal pathogen reveals clustering of transcriptionally co-regulated genes.</title>
        <authorList>
            <person name="Voorhies M."/>
            <person name="Cohen S."/>
            <person name="Shea T.P."/>
            <person name="Petrus S."/>
            <person name="Munoz J.F."/>
            <person name="Poplawski S."/>
            <person name="Goldman W.E."/>
            <person name="Michael T."/>
            <person name="Cuomo C.A."/>
            <person name="Sil A."/>
            <person name="Beyhan S."/>
        </authorList>
    </citation>
    <scope>NUCLEOTIDE SEQUENCE</scope>
    <source>
        <strain evidence="1">H88</strain>
    </source>
</reference>
<dbReference type="Proteomes" id="UP000663419">
    <property type="component" value="Chromosome 5"/>
</dbReference>
<accession>A0A8A1LQK8</accession>
<gene>
    <name evidence="1" type="ORF">I7I53_04182</name>
</gene>
<sequence>MLNSGPSQSDLITASQTIYVAKILASTSESSLIRFAEFTSQNGIQQLSERYSYRSELLHLHACSCTVIIIISNF</sequence>
<protein>
    <submittedName>
        <fullName evidence="1">Uncharacterized protein</fullName>
    </submittedName>
</protein>